<sequence>MLQALSSLTLSTPVPTPPPERGLADYARKVRQLGQRRRLDDPRPIPLFHGQNSGSVSELRLRLDALTDDARPALREWAARSLVLLRSAPTHRVAYDAAVLEAVERAARLARVCLPLPSPAALKSVQVIVSKDRVAWEKLGKVTDSGLTSLSVTVGSEKYKFDPRSGELLGSRSRPLHRTSVARSDAFRG</sequence>
<dbReference type="Proteomes" id="UP000603865">
    <property type="component" value="Unassembled WGS sequence"/>
</dbReference>
<proteinExistence type="predicted"/>
<organism evidence="2 3">
    <name type="scientific">Deinococcus ruber</name>
    <dbReference type="NCBI Taxonomy" id="1848197"/>
    <lineage>
        <taxon>Bacteria</taxon>
        <taxon>Thermotogati</taxon>
        <taxon>Deinococcota</taxon>
        <taxon>Deinococci</taxon>
        <taxon>Deinococcales</taxon>
        <taxon>Deinococcaceae</taxon>
        <taxon>Deinococcus</taxon>
    </lineage>
</organism>
<dbReference type="AlphaFoldDB" id="A0A918KUW5"/>
<protein>
    <submittedName>
        <fullName evidence="2">Uncharacterized protein</fullName>
    </submittedName>
</protein>
<comment type="caution">
    <text evidence="2">The sequence shown here is derived from an EMBL/GenBank/DDBJ whole genome shotgun (WGS) entry which is preliminary data.</text>
</comment>
<name>A0A918KUW5_9DEIO</name>
<accession>A0A918KUW5</accession>
<reference evidence="2" key="1">
    <citation type="journal article" date="2014" name="Int. J. Syst. Evol. Microbiol.">
        <title>Complete genome sequence of Corynebacterium casei LMG S-19264T (=DSM 44701T), isolated from a smear-ripened cheese.</title>
        <authorList>
            <consortium name="US DOE Joint Genome Institute (JGI-PGF)"/>
            <person name="Walter F."/>
            <person name="Albersmeier A."/>
            <person name="Kalinowski J."/>
            <person name="Ruckert C."/>
        </authorList>
    </citation>
    <scope>NUCLEOTIDE SEQUENCE</scope>
    <source>
        <strain evidence="2">JCM 31311</strain>
    </source>
</reference>
<dbReference type="EMBL" id="BMQL01000065">
    <property type="protein sequence ID" value="GGR34755.1"/>
    <property type="molecule type" value="Genomic_DNA"/>
</dbReference>
<reference evidence="2" key="2">
    <citation type="submission" date="2020-09" db="EMBL/GenBank/DDBJ databases">
        <authorList>
            <person name="Sun Q."/>
            <person name="Ohkuma M."/>
        </authorList>
    </citation>
    <scope>NUCLEOTIDE SEQUENCE</scope>
    <source>
        <strain evidence="2">JCM 31311</strain>
    </source>
</reference>
<dbReference type="RefSeq" id="WP_189093350.1">
    <property type="nucleotide sequence ID" value="NZ_BMQL01000065.1"/>
</dbReference>
<keyword evidence="3" id="KW-1185">Reference proteome</keyword>
<evidence type="ECO:0000313" key="3">
    <source>
        <dbReference type="Proteomes" id="UP000603865"/>
    </source>
</evidence>
<gene>
    <name evidence="2" type="ORF">GCM10008957_51050</name>
</gene>
<feature type="region of interest" description="Disordered" evidence="1">
    <location>
        <begin position="1"/>
        <end position="22"/>
    </location>
</feature>
<evidence type="ECO:0000256" key="1">
    <source>
        <dbReference type="SAM" id="MobiDB-lite"/>
    </source>
</evidence>
<evidence type="ECO:0000313" key="2">
    <source>
        <dbReference type="EMBL" id="GGR34755.1"/>
    </source>
</evidence>
<feature type="compositionally biased region" description="Low complexity" evidence="1">
    <location>
        <begin position="1"/>
        <end position="13"/>
    </location>
</feature>